<accession>G5QXK5</accession>
<proteinExistence type="predicted"/>
<comment type="caution">
    <text evidence="1">The sequence shown here is derived from an EMBL/GenBank/DDBJ whole genome shotgun (WGS) entry which is preliminary data.</text>
</comment>
<name>G5QXK5_SALSE</name>
<feature type="non-terminal residue" evidence="1">
    <location>
        <position position="39"/>
    </location>
</feature>
<dbReference type="EMBL" id="AFCU01000506">
    <property type="protein sequence ID" value="EHC91490.1"/>
    <property type="molecule type" value="Genomic_DNA"/>
</dbReference>
<evidence type="ECO:0000313" key="2">
    <source>
        <dbReference type="Proteomes" id="UP000005065"/>
    </source>
</evidence>
<dbReference type="Proteomes" id="UP000005065">
    <property type="component" value="Unassembled WGS sequence"/>
</dbReference>
<protein>
    <submittedName>
        <fullName evidence="1">Uncharacterized protein</fullName>
    </submittedName>
</protein>
<evidence type="ECO:0000313" key="1">
    <source>
        <dbReference type="EMBL" id="EHC91490.1"/>
    </source>
</evidence>
<dbReference type="AlphaFoldDB" id="G5QXK5"/>
<reference evidence="1 2" key="1">
    <citation type="journal article" date="2011" name="BMC Genomics">
        <title>Genome sequencing reveals diversification of virulence factor content and possible host adaptation in distinct subpopulations of Salmonella enterica.</title>
        <authorList>
            <person name="den Bakker H.C."/>
            <person name="Moreno Switt A.I."/>
            <person name="Govoni G."/>
            <person name="Cummings C.A."/>
            <person name="Ranieri M.L."/>
            <person name="Degoricija L."/>
            <person name="Hoelzer K."/>
            <person name="Rodriguez-Rivera L.D."/>
            <person name="Brown S."/>
            <person name="Bolchacova E."/>
            <person name="Furtado M.R."/>
            <person name="Wiedmann M."/>
        </authorList>
    </citation>
    <scope>NUCLEOTIDE SEQUENCE [LARGE SCALE GENOMIC DNA]</scope>
    <source>
        <strain evidence="1 2">A4-543</strain>
    </source>
</reference>
<gene>
    <name evidence="1" type="ORF">LTSESEN_1522</name>
</gene>
<sequence>MGIMPKKARELSALAVSRLKAEGRYAVSGVDGLYLRIAG</sequence>
<organism evidence="1 2">
    <name type="scientific">Salmonella enterica subsp. enterica serovar Senftenberg str. A4-543</name>
    <dbReference type="NCBI Taxonomy" id="913082"/>
    <lineage>
        <taxon>Bacteria</taxon>
        <taxon>Pseudomonadati</taxon>
        <taxon>Pseudomonadota</taxon>
        <taxon>Gammaproteobacteria</taxon>
        <taxon>Enterobacterales</taxon>
        <taxon>Enterobacteriaceae</taxon>
        <taxon>Salmonella</taxon>
    </lineage>
</organism>